<dbReference type="GeneID" id="27699195"/>
<sequence>MFKNALEKFTKCTNIPPIATSNNQRGSTNAHRYEWKAQITTAVQHLHGRTIMIGGRLDLGSPWYYINEYTIHPDRLAESEKPPKPEESQATTFKADNTWLMLEGYCTLYLTENQQGTQGIEVFEKQKAKDWAAVEKLFQHGEAVFG</sequence>
<name>A0A0D2G4V3_CLAB1</name>
<reference evidence="1" key="1">
    <citation type="submission" date="2015-01" db="EMBL/GenBank/DDBJ databases">
        <title>The Genome Sequence of Cladophialophora bantiana CBS 173.52.</title>
        <authorList>
            <consortium name="The Broad Institute Genomics Platform"/>
            <person name="Cuomo C."/>
            <person name="de Hoog S."/>
            <person name="Gorbushina A."/>
            <person name="Stielow B."/>
            <person name="Teixiera M."/>
            <person name="Abouelleil A."/>
            <person name="Chapman S.B."/>
            <person name="Priest M."/>
            <person name="Young S.K."/>
            <person name="Wortman J."/>
            <person name="Nusbaum C."/>
            <person name="Birren B."/>
        </authorList>
    </citation>
    <scope>NUCLEOTIDE SEQUENCE [LARGE SCALE GENOMIC DNA]</scope>
    <source>
        <strain evidence="1">CBS 173.52</strain>
    </source>
</reference>
<evidence type="ECO:0000313" key="1">
    <source>
        <dbReference type="EMBL" id="KIW93662.1"/>
    </source>
</evidence>
<gene>
    <name evidence="1" type="ORF">Z519_06267</name>
</gene>
<organism evidence="1 2">
    <name type="scientific">Cladophialophora bantiana (strain ATCC 10958 / CBS 173.52 / CDC B-1940 / NIH 8579)</name>
    <name type="common">Xylohypha bantiana</name>
    <dbReference type="NCBI Taxonomy" id="1442370"/>
    <lineage>
        <taxon>Eukaryota</taxon>
        <taxon>Fungi</taxon>
        <taxon>Dikarya</taxon>
        <taxon>Ascomycota</taxon>
        <taxon>Pezizomycotina</taxon>
        <taxon>Eurotiomycetes</taxon>
        <taxon>Chaetothyriomycetidae</taxon>
        <taxon>Chaetothyriales</taxon>
        <taxon>Herpotrichiellaceae</taxon>
        <taxon>Cladophialophora</taxon>
    </lineage>
</organism>
<protein>
    <submittedName>
        <fullName evidence="1">Uncharacterized protein</fullName>
    </submittedName>
</protein>
<dbReference type="AlphaFoldDB" id="A0A0D2G4V3"/>
<keyword evidence="2" id="KW-1185">Reference proteome</keyword>
<dbReference type="HOGENOM" id="CLU_1777228_0_0_1"/>
<dbReference type="Proteomes" id="UP000053789">
    <property type="component" value="Unassembled WGS sequence"/>
</dbReference>
<proteinExistence type="predicted"/>
<dbReference type="VEuPathDB" id="FungiDB:Z519_06267"/>
<dbReference type="EMBL" id="KN846987">
    <property type="protein sequence ID" value="KIW93662.1"/>
    <property type="molecule type" value="Genomic_DNA"/>
</dbReference>
<dbReference type="RefSeq" id="XP_016620331.1">
    <property type="nucleotide sequence ID" value="XM_016764007.1"/>
</dbReference>
<evidence type="ECO:0000313" key="2">
    <source>
        <dbReference type="Proteomes" id="UP000053789"/>
    </source>
</evidence>
<accession>A0A0D2G4V3</accession>